<dbReference type="Proteomes" id="UP001529510">
    <property type="component" value="Unassembled WGS sequence"/>
</dbReference>
<reference evidence="2 3" key="1">
    <citation type="submission" date="2024-05" db="EMBL/GenBank/DDBJ databases">
        <title>Genome sequencing and assembly of Indian major carp, Cirrhinus mrigala (Hamilton, 1822).</title>
        <authorList>
            <person name="Mohindra V."/>
            <person name="Chowdhury L.M."/>
            <person name="Lal K."/>
            <person name="Jena J.K."/>
        </authorList>
    </citation>
    <scope>NUCLEOTIDE SEQUENCE [LARGE SCALE GENOMIC DNA]</scope>
    <source>
        <strain evidence="2">CM1030</strain>
        <tissue evidence="2">Blood</tissue>
    </source>
</reference>
<protein>
    <submittedName>
        <fullName evidence="2">Uncharacterized protein</fullName>
    </submittedName>
</protein>
<evidence type="ECO:0000313" key="3">
    <source>
        <dbReference type="Proteomes" id="UP001529510"/>
    </source>
</evidence>
<feature type="chain" id="PRO_5044809478" evidence="1">
    <location>
        <begin position="19"/>
        <end position="61"/>
    </location>
</feature>
<keyword evidence="1" id="KW-0732">Signal</keyword>
<evidence type="ECO:0000256" key="1">
    <source>
        <dbReference type="SAM" id="SignalP"/>
    </source>
</evidence>
<dbReference type="EMBL" id="JAMKFB020000025">
    <property type="protein sequence ID" value="KAL0154503.1"/>
    <property type="molecule type" value="Genomic_DNA"/>
</dbReference>
<comment type="caution">
    <text evidence="2">The sequence shown here is derived from an EMBL/GenBank/DDBJ whole genome shotgun (WGS) entry which is preliminary data.</text>
</comment>
<dbReference type="AlphaFoldDB" id="A0ABD0N2D7"/>
<gene>
    <name evidence="2" type="ORF">M9458_048766</name>
</gene>
<accession>A0ABD0N2D7</accession>
<feature type="signal peptide" evidence="1">
    <location>
        <begin position="1"/>
        <end position="18"/>
    </location>
</feature>
<keyword evidence="3" id="KW-1185">Reference proteome</keyword>
<organism evidence="2 3">
    <name type="scientific">Cirrhinus mrigala</name>
    <name type="common">Mrigala</name>
    <dbReference type="NCBI Taxonomy" id="683832"/>
    <lineage>
        <taxon>Eukaryota</taxon>
        <taxon>Metazoa</taxon>
        <taxon>Chordata</taxon>
        <taxon>Craniata</taxon>
        <taxon>Vertebrata</taxon>
        <taxon>Euteleostomi</taxon>
        <taxon>Actinopterygii</taxon>
        <taxon>Neopterygii</taxon>
        <taxon>Teleostei</taxon>
        <taxon>Ostariophysi</taxon>
        <taxon>Cypriniformes</taxon>
        <taxon>Cyprinidae</taxon>
        <taxon>Labeoninae</taxon>
        <taxon>Labeonini</taxon>
        <taxon>Cirrhinus</taxon>
    </lineage>
</organism>
<sequence length="61" mass="6868">TSLDKRCQLWQLLKLCWSSTVVLFGLGPKQDSSCWWKSPAVIYCRPSALTATPYAAWAQCC</sequence>
<feature type="non-terminal residue" evidence="2">
    <location>
        <position position="1"/>
    </location>
</feature>
<evidence type="ECO:0000313" key="2">
    <source>
        <dbReference type="EMBL" id="KAL0154503.1"/>
    </source>
</evidence>
<name>A0ABD0N2D7_CIRMR</name>
<proteinExistence type="predicted"/>